<accession>A0A7K4EES9</accession>
<evidence type="ECO:0000313" key="3">
    <source>
        <dbReference type="Proteomes" id="UP000010448"/>
    </source>
</evidence>
<reference evidence="2 3" key="1">
    <citation type="journal article" date="2013" name="Genome Announc.">
        <title>Genome Sequence of Naphthalene-Degrading Soil Bacterium Pseudomonas putida CSV86.</title>
        <authorList>
            <person name="Phale P.S."/>
            <person name="Paliwal V."/>
            <person name="Raju S.C."/>
            <person name="Modak A."/>
            <person name="Purohit H.J."/>
        </authorList>
    </citation>
    <scope>NUCLEOTIDE SEQUENCE [LARGE SCALE GENOMIC DNA]</scope>
    <source>
        <strain evidence="2 3">CSV86</strain>
    </source>
</reference>
<dbReference type="Proteomes" id="UP000010448">
    <property type="component" value="Unassembled WGS sequence"/>
</dbReference>
<feature type="compositionally biased region" description="Low complexity" evidence="1">
    <location>
        <begin position="30"/>
        <end position="39"/>
    </location>
</feature>
<proteinExistence type="predicted"/>
<keyword evidence="3" id="KW-1185">Reference proteome</keyword>
<dbReference type="AlphaFoldDB" id="A0A7K4EES9"/>
<evidence type="ECO:0000313" key="2">
    <source>
        <dbReference type="EMBL" id="NNJ16166.1"/>
    </source>
</evidence>
<sequence length="129" mass="12846">MIKAAALDVRAGSLVNRQGPLKRQRPDLAGGQQPGQQQGEILGTSTGVTSATLNNGAGLIQGDKRLTLDLSGAGSNAGGRLLAGEALGLTAASFDNSLGRVASDGTLEIAVAGNCSTATACWVRSAPCN</sequence>
<name>A0A7K4EES9_9PSED</name>
<feature type="region of interest" description="Disordered" evidence="1">
    <location>
        <begin position="17"/>
        <end position="42"/>
    </location>
</feature>
<protein>
    <submittedName>
        <fullName evidence="2">Uncharacterized protein</fullName>
    </submittedName>
</protein>
<dbReference type="InterPro" id="IPR010069">
    <property type="entry name" value="CdiA_FHA1_rpt"/>
</dbReference>
<organism evidence="2 3">
    <name type="scientific">Pseudomonas bharatica CSV86</name>
    <dbReference type="NCBI Taxonomy" id="1005395"/>
    <lineage>
        <taxon>Bacteria</taxon>
        <taxon>Pseudomonadati</taxon>
        <taxon>Pseudomonadota</taxon>
        <taxon>Gammaproteobacteria</taxon>
        <taxon>Pseudomonadales</taxon>
        <taxon>Pseudomonadaceae</taxon>
        <taxon>Pseudomonas</taxon>
        <taxon>Pseudomonas bharatica</taxon>
    </lineage>
</organism>
<evidence type="ECO:0000256" key="1">
    <source>
        <dbReference type="SAM" id="MobiDB-lite"/>
    </source>
</evidence>
<dbReference type="NCBIfam" id="TIGR01731">
    <property type="entry name" value="fil_hemag_20aa"/>
    <property type="match status" value="3"/>
</dbReference>
<dbReference type="EMBL" id="AMWJ02000002">
    <property type="protein sequence ID" value="NNJ16166.1"/>
    <property type="molecule type" value="Genomic_DNA"/>
</dbReference>
<comment type="caution">
    <text evidence="2">The sequence shown here is derived from an EMBL/GenBank/DDBJ whole genome shotgun (WGS) entry which is preliminary data.</text>
</comment>
<dbReference type="RefSeq" id="WP_170394771.1">
    <property type="nucleotide sequence ID" value="NZ_AMWJ02000002.1"/>
</dbReference>
<gene>
    <name evidence="2" type="ORF">CSV86_013495</name>
</gene>